<dbReference type="Proteomes" id="UP000625711">
    <property type="component" value="Unassembled WGS sequence"/>
</dbReference>
<dbReference type="PANTHER" id="PTHR31094">
    <property type="entry name" value="RIKEN CDNA 2310061I04 GENE"/>
    <property type="match status" value="1"/>
</dbReference>
<dbReference type="InterPro" id="IPR018790">
    <property type="entry name" value="DUF2358"/>
</dbReference>
<evidence type="ECO:0000313" key="1">
    <source>
        <dbReference type="EMBL" id="KAF7277806.1"/>
    </source>
</evidence>
<accession>A0A834IF34</accession>
<comment type="caution">
    <text evidence="1">The sequence shown here is derived from an EMBL/GenBank/DDBJ whole genome shotgun (WGS) entry which is preliminary data.</text>
</comment>
<keyword evidence="2" id="KW-1185">Reference proteome</keyword>
<dbReference type="AlphaFoldDB" id="A0A834IF34"/>
<protein>
    <submittedName>
        <fullName evidence="1">Uncharacterized protein</fullName>
    </submittedName>
</protein>
<sequence>MAVTLRYIYKLSNYVNITKPFTHIQQKFLSNQCEQYFRIVQTHYRPVDTKKESRGVADYRDSMTDVITTVNICKIYDSSHLRYTKETDSRINAAHSQGSSEGRPAADKLQKVYNSLADSLPNLFTQPMDYSLYHEKIIFEDHIRNIKTDGLINYVKQVALLRTVGHIKFAYVKFEVLKITQHPEEGTVKVRWRIRGISALKIMFQFWRYKLWEWKQLFEKSDSWYDGFSTFYVNSDGLIVKHVADKMMPDSDRVATTGPSNLDTAKLAYIIGIIPECSEYGLFI</sequence>
<dbReference type="EMBL" id="JAACXV010000413">
    <property type="protein sequence ID" value="KAF7277806.1"/>
    <property type="molecule type" value="Genomic_DNA"/>
</dbReference>
<name>A0A834IF34_RHYFE</name>
<proteinExistence type="predicted"/>
<dbReference type="Pfam" id="PF10184">
    <property type="entry name" value="DUF2358"/>
    <property type="match status" value="1"/>
</dbReference>
<reference evidence="1" key="1">
    <citation type="submission" date="2020-08" db="EMBL/GenBank/DDBJ databases">
        <title>Genome sequencing and assembly of the red palm weevil Rhynchophorus ferrugineus.</title>
        <authorList>
            <person name="Dias G.B."/>
            <person name="Bergman C.M."/>
            <person name="Manee M."/>
        </authorList>
    </citation>
    <scope>NUCLEOTIDE SEQUENCE</scope>
    <source>
        <strain evidence="1">AA-2017</strain>
        <tissue evidence="1">Whole larva</tissue>
    </source>
</reference>
<dbReference type="OrthoDB" id="44820at2759"/>
<dbReference type="PANTHER" id="PTHR31094:SF2">
    <property type="entry name" value="RIKEN CDNA 2310061I04 GENE"/>
    <property type="match status" value="1"/>
</dbReference>
<evidence type="ECO:0000313" key="2">
    <source>
        <dbReference type="Proteomes" id="UP000625711"/>
    </source>
</evidence>
<gene>
    <name evidence="1" type="ORF">GWI33_009223</name>
</gene>
<organism evidence="1 2">
    <name type="scientific">Rhynchophorus ferrugineus</name>
    <name type="common">Red palm weevil</name>
    <name type="synonym">Curculio ferrugineus</name>
    <dbReference type="NCBI Taxonomy" id="354439"/>
    <lineage>
        <taxon>Eukaryota</taxon>
        <taxon>Metazoa</taxon>
        <taxon>Ecdysozoa</taxon>
        <taxon>Arthropoda</taxon>
        <taxon>Hexapoda</taxon>
        <taxon>Insecta</taxon>
        <taxon>Pterygota</taxon>
        <taxon>Neoptera</taxon>
        <taxon>Endopterygota</taxon>
        <taxon>Coleoptera</taxon>
        <taxon>Polyphaga</taxon>
        <taxon>Cucujiformia</taxon>
        <taxon>Curculionidae</taxon>
        <taxon>Dryophthorinae</taxon>
        <taxon>Rhynchophorus</taxon>
    </lineage>
</organism>